<evidence type="ECO:0000313" key="8">
    <source>
        <dbReference type="Proteomes" id="UP001431784"/>
    </source>
</evidence>
<dbReference type="EMBL" id="JAQZSM010000009">
    <property type="protein sequence ID" value="MDD7971736.1"/>
    <property type="molecule type" value="Genomic_DNA"/>
</dbReference>
<dbReference type="Pfam" id="PF03963">
    <property type="entry name" value="FlgD"/>
    <property type="match status" value="1"/>
</dbReference>
<reference evidence="7" key="1">
    <citation type="submission" date="2023-02" db="EMBL/GenBank/DDBJ databases">
        <title>Description of Roseinatronobacter alkalisoli sp. nov., an alkaliphilic bacerium isolated from soda soil.</title>
        <authorList>
            <person name="Wei W."/>
        </authorList>
    </citation>
    <scope>NUCLEOTIDE SEQUENCE</scope>
    <source>
        <strain evidence="7">HJB301</strain>
    </source>
</reference>
<evidence type="ECO:0000256" key="4">
    <source>
        <dbReference type="ARBA" id="ARBA00024746"/>
    </source>
</evidence>
<dbReference type="RefSeq" id="WP_274352415.1">
    <property type="nucleotide sequence ID" value="NZ_JAQZSM010000009.1"/>
</dbReference>
<evidence type="ECO:0000256" key="2">
    <source>
        <dbReference type="ARBA" id="ARBA00016013"/>
    </source>
</evidence>
<feature type="compositionally biased region" description="Low complexity" evidence="6">
    <location>
        <begin position="7"/>
        <end position="19"/>
    </location>
</feature>
<comment type="similarity">
    <text evidence="1 5">Belongs to the FlgD family.</text>
</comment>
<accession>A0ABT5T9T4</accession>
<evidence type="ECO:0000256" key="5">
    <source>
        <dbReference type="RuleBase" id="RU362076"/>
    </source>
</evidence>
<evidence type="ECO:0000256" key="1">
    <source>
        <dbReference type="ARBA" id="ARBA00010577"/>
    </source>
</evidence>
<evidence type="ECO:0000256" key="3">
    <source>
        <dbReference type="ARBA" id="ARBA00022795"/>
    </source>
</evidence>
<dbReference type="InterPro" id="IPR005648">
    <property type="entry name" value="FlgD"/>
</dbReference>
<protein>
    <recommendedName>
        <fullName evidence="2 5">Basal-body rod modification protein FlgD</fullName>
    </recommendedName>
</protein>
<comment type="caution">
    <text evidence="7">The sequence shown here is derived from an EMBL/GenBank/DDBJ whole genome shotgun (WGS) entry which is preliminary data.</text>
</comment>
<organism evidence="7 8">
    <name type="scientific">Roseinatronobacter alkalisoli</name>
    <dbReference type="NCBI Taxonomy" id="3028235"/>
    <lineage>
        <taxon>Bacteria</taxon>
        <taxon>Pseudomonadati</taxon>
        <taxon>Pseudomonadota</taxon>
        <taxon>Alphaproteobacteria</taxon>
        <taxon>Rhodobacterales</taxon>
        <taxon>Paracoccaceae</taxon>
        <taxon>Roseinatronobacter</taxon>
    </lineage>
</organism>
<feature type="region of interest" description="Disordered" evidence="6">
    <location>
        <begin position="1"/>
        <end position="24"/>
    </location>
</feature>
<keyword evidence="7" id="KW-0282">Flagellum</keyword>
<comment type="function">
    <text evidence="4 5">Required for flagellar hook formation. May act as a scaffolding protein.</text>
</comment>
<gene>
    <name evidence="7" type="ORF">PUT78_11545</name>
</gene>
<sequence length="217" mass="23071">MFSMIDTATTTNAASGSSAPPTKSGFSDGSDFAMFLRMLTTQMQNQNPLNPVEASDFAVQLATFSGVEQQIQTNQLLGRLADQMIFSDLANWLHKDVATDAPIYFSGAPLTVNAPPVAHSTSRDVVISSVDGRELARVPVSAQRGDITLDLGQDLPDPLPHGAYQFTVEDFQGSGSLGTSKAVQYAPVQEVRNNNGQIVLVLEGGVQISSAQITAVR</sequence>
<keyword evidence="7" id="KW-0969">Cilium</keyword>
<evidence type="ECO:0000313" key="7">
    <source>
        <dbReference type="EMBL" id="MDD7971736.1"/>
    </source>
</evidence>
<keyword evidence="3 5" id="KW-1005">Bacterial flagellum biogenesis</keyword>
<dbReference type="Proteomes" id="UP001431784">
    <property type="component" value="Unassembled WGS sequence"/>
</dbReference>
<evidence type="ECO:0000256" key="6">
    <source>
        <dbReference type="SAM" id="MobiDB-lite"/>
    </source>
</evidence>
<keyword evidence="8" id="KW-1185">Reference proteome</keyword>
<name>A0ABT5T9T4_9RHOB</name>
<keyword evidence="7" id="KW-0966">Cell projection</keyword>
<proteinExistence type="inferred from homology"/>